<evidence type="ECO:0000256" key="3">
    <source>
        <dbReference type="ARBA" id="ARBA00022801"/>
    </source>
</evidence>
<keyword evidence="4" id="KW-0862">Zinc</keyword>
<dbReference type="Gene3D" id="3.40.630.10">
    <property type="entry name" value="Zn peptidases"/>
    <property type="match status" value="1"/>
</dbReference>
<evidence type="ECO:0000313" key="7">
    <source>
        <dbReference type="Proteomes" id="UP001583186"/>
    </source>
</evidence>
<dbReference type="InterPro" id="IPR053138">
    <property type="entry name" value="N-alpha-Ac-DABA_deacetylase"/>
</dbReference>
<dbReference type="Pfam" id="PF24827">
    <property type="entry name" value="AstE_AspA_cat"/>
    <property type="match status" value="1"/>
</dbReference>
<dbReference type="SUPFAM" id="SSF53187">
    <property type="entry name" value="Zn-dependent exopeptidases"/>
    <property type="match status" value="1"/>
</dbReference>
<dbReference type="EMBL" id="JAWCUI010000073">
    <property type="protein sequence ID" value="KAL1889486.1"/>
    <property type="molecule type" value="Genomic_DNA"/>
</dbReference>
<protein>
    <recommendedName>
        <fullName evidence="5">Succinylglutamate desuccinylase/Aspartoacylase catalytic domain-containing protein</fullName>
    </recommendedName>
</protein>
<keyword evidence="7" id="KW-1185">Reference proteome</keyword>
<proteinExistence type="predicted"/>
<feature type="domain" description="Succinylglutamate desuccinylase/Aspartoacylase catalytic" evidence="5">
    <location>
        <begin position="25"/>
        <end position="100"/>
    </location>
</feature>
<evidence type="ECO:0000256" key="1">
    <source>
        <dbReference type="ARBA" id="ARBA00001947"/>
    </source>
</evidence>
<name>A0ABR3YMG1_9PEZI</name>
<evidence type="ECO:0000259" key="5">
    <source>
        <dbReference type="Pfam" id="PF24827"/>
    </source>
</evidence>
<dbReference type="PANTHER" id="PTHR37326">
    <property type="entry name" value="BLL3975 PROTEIN"/>
    <property type="match status" value="1"/>
</dbReference>
<keyword evidence="2" id="KW-0479">Metal-binding</keyword>
<comment type="cofactor">
    <cofactor evidence="1">
        <name>Zn(2+)</name>
        <dbReference type="ChEBI" id="CHEBI:29105"/>
    </cofactor>
</comment>
<evidence type="ECO:0000256" key="4">
    <source>
        <dbReference type="ARBA" id="ARBA00022833"/>
    </source>
</evidence>
<sequence length="181" mass="19615">MSEEERNGHGPLHAPASEPLHIERGTVIGIPVVNVPGFLASIRCFDEDSKQDLNRLMPGKKDGSAPQQYAYAFFNKVIVHLDYLIDLHTASLGRRNSLLATQCEFKSSEIFKDVADIVQPGELIAEVQTIFGDVVERIVAPDFATIVVGVEGNPVAKTGSRVIHLGVIGDTFEVAKGDGHL</sequence>
<reference evidence="6 7" key="1">
    <citation type="journal article" date="2024" name="IMA Fungus">
        <title>IMA Genome - F19 : A genome assembly and annotation guide to empower mycologists, including annotated draft genome sequences of Ceratocystis pirilliformis, Diaporthe australafricana, Fusarium ophioides, Paecilomyces lecythidis, and Sporothrix stenoceras.</title>
        <authorList>
            <person name="Aylward J."/>
            <person name="Wilson A.M."/>
            <person name="Visagie C.M."/>
            <person name="Spraker J."/>
            <person name="Barnes I."/>
            <person name="Buitendag C."/>
            <person name="Ceriani C."/>
            <person name="Del Mar Angel L."/>
            <person name="du Plessis D."/>
            <person name="Fuchs T."/>
            <person name="Gasser K."/>
            <person name="Kramer D."/>
            <person name="Li W."/>
            <person name="Munsamy K."/>
            <person name="Piso A."/>
            <person name="Price J.L."/>
            <person name="Sonnekus B."/>
            <person name="Thomas C."/>
            <person name="van der Nest A."/>
            <person name="van Dijk A."/>
            <person name="van Heerden A."/>
            <person name="van Vuuren N."/>
            <person name="Yilmaz N."/>
            <person name="Duong T.A."/>
            <person name="van der Merwe N.A."/>
            <person name="Wingfield M.J."/>
            <person name="Wingfield B.D."/>
        </authorList>
    </citation>
    <scope>NUCLEOTIDE SEQUENCE [LARGE SCALE GENOMIC DNA]</scope>
    <source>
        <strain evidence="6 7">CMW 5346</strain>
    </source>
</reference>
<evidence type="ECO:0000256" key="2">
    <source>
        <dbReference type="ARBA" id="ARBA00022723"/>
    </source>
</evidence>
<keyword evidence="3" id="KW-0378">Hydrolase</keyword>
<organism evidence="6 7">
    <name type="scientific">Sporothrix stenoceras</name>
    <dbReference type="NCBI Taxonomy" id="5173"/>
    <lineage>
        <taxon>Eukaryota</taxon>
        <taxon>Fungi</taxon>
        <taxon>Dikarya</taxon>
        <taxon>Ascomycota</taxon>
        <taxon>Pezizomycotina</taxon>
        <taxon>Sordariomycetes</taxon>
        <taxon>Sordariomycetidae</taxon>
        <taxon>Ophiostomatales</taxon>
        <taxon>Ophiostomataceae</taxon>
        <taxon>Sporothrix</taxon>
    </lineage>
</organism>
<evidence type="ECO:0000313" key="6">
    <source>
        <dbReference type="EMBL" id="KAL1889486.1"/>
    </source>
</evidence>
<dbReference type="Proteomes" id="UP001583186">
    <property type="component" value="Unassembled WGS sequence"/>
</dbReference>
<accession>A0ABR3YMG1</accession>
<dbReference type="InterPro" id="IPR055438">
    <property type="entry name" value="AstE_AspA_cat"/>
</dbReference>
<comment type="caution">
    <text evidence="6">The sequence shown here is derived from an EMBL/GenBank/DDBJ whole genome shotgun (WGS) entry which is preliminary data.</text>
</comment>
<gene>
    <name evidence="6" type="ORF">Sste5346_008864</name>
</gene>
<dbReference type="PANTHER" id="PTHR37326:SF1">
    <property type="entry name" value="BLL3975 PROTEIN"/>
    <property type="match status" value="1"/>
</dbReference>